<gene>
    <name evidence="6" type="ORF">AAC691_16995</name>
</gene>
<dbReference type="Gene3D" id="3.40.50.20">
    <property type="match status" value="1"/>
</dbReference>
<accession>A0ABZ3D330</accession>
<feature type="domain" description="ATP-grasp" evidence="5">
    <location>
        <begin position="119"/>
        <end position="310"/>
    </location>
</feature>
<dbReference type="InterPro" id="IPR052032">
    <property type="entry name" value="ATP-dep_AA_Ligase"/>
</dbReference>
<evidence type="ECO:0000313" key="6">
    <source>
        <dbReference type="EMBL" id="XAE41956.1"/>
    </source>
</evidence>
<keyword evidence="3 4" id="KW-0067">ATP-binding</keyword>
<dbReference type="PANTHER" id="PTHR43585">
    <property type="entry name" value="FUMIPYRROLE BIOSYNTHESIS PROTEIN C"/>
    <property type="match status" value="1"/>
</dbReference>
<keyword evidence="7" id="KW-1185">Reference proteome</keyword>
<evidence type="ECO:0000256" key="2">
    <source>
        <dbReference type="ARBA" id="ARBA00022741"/>
    </source>
</evidence>
<name>A0ABZ3D330_9PROT</name>
<dbReference type="Proteomes" id="UP001449795">
    <property type="component" value="Chromosome"/>
</dbReference>
<keyword evidence="1" id="KW-0436">Ligase</keyword>
<evidence type="ECO:0000256" key="4">
    <source>
        <dbReference type="PROSITE-ProRule" id="PRU00409"/>
    </source>
</evidence>
<dbReference type="PANTHER" id="PTHR43585:SF2">
    <property type="entry name" value="ATP-GRASP ENZYME FSQD"/>
    <property type="match status" value="1"/>
</dbReference>
<reference evidence="6 7" key="1">
    <citation type="submission" date="2024-04" db="EMBL/GenBank/DDBJ databases">
        <title>Complete genome sequence of Nguyenibacter vanlangesis HBCM-1154, a strain capable of nitrogen fixation, IAA production, and phosphorus solubilization isolated from sugarcane soil.</title>
        <authorList>
            <person name="MY HANH P."/>
        </authorList>
    </citation>
    <scope>NUCLEOTIDE SEQUENCE [LARGE SCALE GENOMIC DNA]</scope>
    <source>
        <strain evidence="6 7">HBCM 1154</strain>
    </source>
</reference>
<dbReference type="Gene3D" id="3.30.470.20">
    <property type="entry name" value="ATP-grasp fold, B domain"/>
    <property type="match status" value="1"/>
</dbReference>
<evidence type="ECO:0000256" key="3">
    <source>
        <dbReference type="ARBA" id="ARBA00022840"/>
    </source>
</evidence>
<dbReference type="EMBL" id="CP152276">
    <property type="protein sequence ID" value="XAE41956.1"/>
    <property type="molecule type" value="Genomic_DNA"/>
</dbReference>
<evidence type="ECO:0000259" key="5">
    <source>
        <dbReference type="PROSITE" id="PS50975"/>
    </source>
</evidence>
<evidence type="ECO:0000313" key="7">
    <source>
        <dbReference type="Proteomes" id="UP001449795"/>
    </source>
</evidence>
<dbReference type="InterPro" id="IPR011761">
    <property type="entry name" value="ATP-grasp"/>
</dbReference>
<evidence type="ECO:0000256" key="1">
    <source>
        <dbReference type="ARBA" id="ARBA00022598"/>
    </source>
</evidence>
<keyword evidence="2 4" id="KW-0547">Nucleotide-binding</keyword>
<proteinExistence type="predicted"/>
<protein>
    <recommendedName>
        <fullName evidence="5">ATP-grasp domain-containing protein</fullName>
    </recommendedName>
</protein>
<dbReference type="SUPFAM" id="SSF56059">
    <property type="entry name" value="Glutathione synthetase ATP-binding domain-like"/>
    <property type="match status" value="1"/>
</dbReference>
<sequence>MPRLLLLAPRPSFLFRNNSGACVLDGLSDAVFLLTDTSSARYAAELFSGPIQTLPYPAFASAQKIFAAVEAEHHTQPFTSVGLIDESLMEIAAELRLFLGVEGIDPDLALRFRDKTVMKAILAEAGVRVPSYLHNVERSGVGDLLARHGRVVLKERKGFGSRGVTFIDDLNAFDVWAARTRDPEIFEAEEFISAPLYNVNTIVIGGKIRFTAVIYNEPGMADVDFSSGAPFVSYVLPEGEQQDRFVAYAEQVRAGLGLENGVMHLECFYKSKDEIVFCEVAARPGGGGVMRLIESQFGINMARVSLQLELKRYGDVLSAIRRSAGIACFIGFRSSATGFIRNIASHDDLIRPWVERVSYRKTMTDFVALAAHCTDFIAHIDYRSETTDDFLARATELNAAFNQSLLIEPV</sequence>
<organism evidence="6 7">
    <name type="scientific">Nguyenibacter vanlangensis</name>
    <dbReference type="NCBI Taxonomy" id="1216886"/>
    <lineage>
        <taxon>Bacteria</taxon>
        <taxon>Pseudomonadati</taxon>
        <taxon>Pseudomonadota</taxon>
        <taxon>Alphaproteobacteria</taxon>
        <taxon>Acetobacterales</taxon>
        <taxon>Acetobacteraceae</taxon>
        <taxon>Nguyenibacter</taxon>
    </lineage>
</organism>
<dbReference type="PROSITE" id="PS50975">
    <property type="entry name" value="ATP_GRASP"/>
    <property type="match status" value="1"/>
</dbReference>
<dbReference type="RefSeq" id="WP_342627774.1">
    <property type="nucleotide sequence ID" value="NZ_CP152276.1"/>
</dbReference>